<keyword evidence="1" id="KW-1133">Transmembrane helix</keyword>
<organism evidence="2 3">
    <name type="scientific">Dictyocaulus viviparus</name>
    <name type="common">Bovine lungworm</name>
    <dbReference type="NCBI Taxonomy" id="29172"/>
    <lineage>
        <taxon>Eukaryota</taxon>
        <taxon>Metazoa</taxon>
        <taxon>Ecdysozoa</taxon>
        <taxon>Nematoda</taxon>
        <taxon>Chromadorea</taxon>
        <taxon>Rhabditida</taxon>
        <taxon>Rhabditina</taxon>
        <taxon>Rhabditomorpha</taxon>
        <taxon>Strongyloidea</taxon>
        <taxon>Metastrongylidae</taxon>
        <taxon>Dictyocaulus</taxon>
    </lineage>
</organism>
<dbReference type="OrthoDB" id="5868822at2759"/>
<dbReference type="AlphaFoldDB" id="A0A0D8Y9W0"/>
<keyword evidence="3" id="KW-1185">Reference proteome</keyword>
<sequence length="125" mass="14615">MNDLIFLTYISTFVQILLLSVTIVLGIFTYRTLKTETVVEIGYVSKLLASTQASITHAEIPFPLLATIAHLYNINLNEFQKLWKHEKDTRCRKVLEVYKKDYLTINFIEKYAKFLRISKGVRRKV</sequence>
<evidence type="ECO:0000313" key="3">
    <source>
        <dbReference type="Proteomes" id="UP000053766"/>
    </source>
</evidence>
<dbReference type="EMBL" id="KN716150">
    <property type="protein sequence ID" value="KJH53638.1"/>
    <property type="molecule type" value="Genomic_DNA"/>
</dbReference>
<reference evidence="3" key="2">
    <citation type="journal article" date="2016" name="Sci. Rep.">
        <title>Dictyocaulus viviparus genome, variome and transcriptome elucidate lungworm biology and support future intervention.</title>
        <authorList>
            <person name="McNulty S.N."/>
            <person name="Strube C."/>
            <person name="Rosa B.A."/>
            <person name="Martin J.C."/>
            <person name="Tyagi R."/>
            <person name="Choi Y.J."/>
            <person name="Wang Q."/>
            <person name="Hallsworth Pepin K."/>
            <person name="Zhang X."/>
            <person name="Ozersky P."/>
            <person name="Wilson R.K."/>
            <person name="Sternberg P.W."/>
            <person name="Gasser R.B."/>
            <person name="Mitreva M."/>
        </authorList>
    </citation>
    <scope>NUCLEOTIDE SEQUENCE [LARGE SCALE GENOMIC DNA]</scope>
    <source>
        <strain evidence="3">HannoverDv2000</strain>
    </source>
</reference>
<dbReference type="Proteomes" id="UP000053766">
    <property type="component" value="Unassembled WGS sequence"/>
</dbReference>
<proteinExistence type="predicted"/>
<keyword evidence="1" id="KW-0472">Membrane</keyword>
<evidence type="ECO:0000313" key="2">
    <source>
        <dbReference type="EMBL" id="KJH53638.1"/>
    </source>
</evidence>
<name>A0A0D8Y9W0_DICVI</name>
<gene>
    <name evidence="2" type="ORF">DICVIV_00066</name>
</gene>
<feature type="transmembrane region" description="Helical" evidence="1">
    <location>
        <begin position="6"/>
        <end position="28"/>
    </location>
</feature>
<reference evidence="2 3" key="1">
    <citation type="submission" date="2013-11" db="EMBL/GenBank/DDBJ databases">
        <title>Draft genome of the bovine lungworm Dictyocaulus viviparus.</title>
        <authorList>
            <person name="Mitreva M."/>
        </authorList>
    </citation>
    <scope>NUCLEOTIDE SEQUENCE [LARGE SCALE GENOMIC DNA]</scope>
    <source>
        <strain evidence="2 3">HannoverDv2000</strain>
    </source>
</reference>
<accession>A0A0D8Y9W0</accession>
<protein>
    <submittedName>
        <fullName evidence="2">Uncharacterized protein</fullName>
    </submittedName>
</protein>
<keyword evidence="1" id="KW-0812">Transmembrane</keyword>
<evidence type="ECO:0000256" key="1">
    <source>
        <dbReference type="SAM" id="Phobius"/>
    </source>
</evidence>